<dbReference type="SUPFAM" id="SSF49401">
    <property type="entry name" value="Bacterial adhesins"/>
    <property type="match status" value="1"/>
</dbReference>
<dbReference type="Gene3D" id="2.60.40.1090">
    <property type="entry name" value="Fimbrial-type adhesion domain"/>
    <property type="match status" value="1"/>
</dbReference>
<dbReference type="RefSeq" id="WP_095923103.1">
    <property type="nucleotide sequence ID" value="NZ_JADOBH010000002.1"/>
</dbReference>
<evidence type="ECO:0000256" key="3">
    <source>
        <dbReference type="ARBA" id="ARBA00022729"/>
    </source>
</evidence>
<keyword evidence="4" id="KW-0281">Fimbrium</keyword>
<dbReference type="InterPro" id="IPR036937">
    <property type="entry name" value="Adhesion_dom_fimbrial_sf"/>
</dbReference>
<protein>
    <submittedName>
        <fullName evidence="7">Fimbrial protein</fullName>
    </submittedName>
</protein>
<dbReference type="Pfam" id="PF00419">
    <property type="entry name" value="Fimbrial"/>
    <property type="match status" value="1"/>
</dbReference>
<dbReference type="InterPro" id="IPR000259">
    <property type="entry name" value="Adhesion_dom_fimbrial"/>
</dbReference>
<feature type="chain" id="PRO_5047485681" evidence="5">
    <location>
        <begin position="30"/>
        <end position="186"/>
    </location>
</feature>
<sequence>MKNIFTQSVMTKSLLAVSLAALLPVSAMAAETSGGTVNFSGSVVTSACAIGSDSANIDVDLGQVRTATLAAAGSEASSAKAFSIVLEDCDTTVSKAVAVTFSGTPDANDATSLAAGSNGGTGSAQNVAIRLYDEQGTVVKLGEPAGAVTLRDGENTLNFSAKYYSPKGTATAGDASAVATYTMTYS</sequence>
<comment type="similarity">
    <text evidence="2">Belongs to the fimbrial protein family.</text>
</comment>
<evidence type="ECO:0000256" key="4">
    <source>
        <dbReference type="ARBA" id="ARBA00023263"/>
    </source>
</evidence>
<organism evidence="7 8">
    <name type="scientific">Rahnella victoriana</name>
    <dbReference type="NCBI Taxonomy" id="1510570"/>
    <lineage>
        <taxon>Bacteria</taxon>
        <taxon>Pseudomonadati</taxon>
        <taxon>Pseudomonadota</taxon>
        <taxon>Gammaproteobacteria</taxon>
        <taxon>Enterobacterales</taxon>
        <taxon>Yersiniaceae</taxon>
        <taxon>Rahnella</taxon>
    </lineage>
</organism>
<dbReference type="PANTHER" id="PTHR33420:SF3">
    <property type="entry name" value="FIMBRIAL SUBUNIT ELFA"/>
    <property type="match status" value="1"/>
</dbReference>
<evidence type="ECO:0000256" key="2">
    <source>
        <dbReference type="ARBA" id="ARBA00006671"/>
    </source>
</evidence>
<feature type="domain" description="Fimbrial-type adhesion" evidence="6">
    <location>
        <begin position="38"/>
        <end position="185"/>
    </location>
</feature>
<name>A0ABS0DXL0_9GAMM</name>
<dbReference type="Proteomes" id="UP000600307">
    <property type="component" value="Unassembled WGS sequence"/>
</dbReference>
<comment type="caution">
    <text evidence="7">The sequence shown here is derived from an EMBL/GenBank/DDBJ whole genome shotgun (WGS) entry which is preliminary data.</text>
</comment>
<comment type="subcellular location">
    <subcellularLocation>
        <location evidence="1">Fimbrium</location>
    </subcellularLocation>
</comment>
<gene>
    <name evidence="7" type="ORF">IV431_14890</name>
</gene>
<proteinExistence type="inferred from homology"/>
<feature type="signal peptide" evidence="5">
    <location>
        <begin position="1"/>
        <end position="29"/>
    </location>
</feature>
<dbReference type="InterPro" id="IPR050263">
    <property type="entry name" value="Bact_Fimbrial_Adh_Pro"/>
</dbReference>
<dbReference type="InterPro" id="IPR008966">
    <property type="entry name" value="Adhesion_dom_sf"/>
</dbReference>
<evidence type="ECO:0000256" key="1">
    <source>
        <dbReference type="ARBA" id="ARBA00004561"/>
    </source>
</evidence>
<dbReference type="EMBL" id="JADOBH010000002">
    <property type="protein sequence ID" value="MBF7956843.1"/>
    <property type="molecule type" value="Genomic_DNA"/>
</dbReference>
<accession>A0ABS0DXL0</accession>
<keyword evidence="8" id="KW-1185">Reference proteome</keyword>
<evidence type="ECO:0000256" key="5">
    <source>
        <dbReference type="SAM" id="SignalP"/>
    </source>
</evidence>
<keyword evidence="3 5" id="KW-0732">Signal</keyword>
<evidence type="ECO:0000313" key="8">
    <source>
        <dbReference type="Proteomes" id="UP000600307"/>
    </source>
</evidence>
<evidence type="ECO:0000259" key="6">
    <source>
        <dbReference type="Pfam" id="PF00419"/>
    </source>
</evidence>
<evidence type="ECO:0000313" key="7">
    <source>
        <dbReference type="EMBL" id="MBF7956843.1"/>
    </source>
</evidence>
<dbReference type="PANTHER" id="PTHR33420">
    <property type="entry name" value="FIMBRIAL SUBUNIT ELFA-RELATED"/>
    <property type="match status" value="1"/>
</dbReference>
<reference evidence="7 8" key="1">
    <citation type="submission" date="2020-11" db="EMBL/GenBank/DDBJ databases">
        <title>Taxonomic investigation of Rahnella spp.</title>
        <authorList>
            <person name="Lee S.D."/>
        </authorList>
    </citation>
    <scope>NUCLEOTIDE SEQUENCE [LARGE SCALE GENOMIC DNA]</scope>
    <source>
        <strain evidence="7 8">SAP-10</strain>
    </source>
</reference>